<accession>A0ABR2JTL0</accession>
<keyword evidence="1" id="KW-0812">Transmembrane</keyword>
<comment type="caution">
    <text evidence="2">The sequence shown here is derived from an EMBL/GenBank/DDBJ whole genome shotgun (WGS) entry which is preliminary data.</text>
</comment>
<dbReference type="Proteomes" id="UP001470230">
    <property type="component" value="Unassembled WGS sequence"/>
</dbReference>
<sequence>MFAIDEVEIHVGQRIITYLSDWSSIKGLELRVYAFLGRNKTEIYGPYNHADHVMGMCFDKNIEYTLRFRYDGENEARFALFLTESFYSGQDFDFPHQYYFPGFSYNEFNSFDLESNPILFDFGKQMDYLIIFVTAAFLGLYIFAFWFKFCRCICAK</sequence>
<evidence type="ECO:0000313" key="3">
    <source>
        <dbReference type="Proteomes" id="UP001470230"/>
    </source>
</evidence>
<dbReference type="EMBL" id="JAPFFF010000010">
    <property type="protein sequence ID" value="KAK8881552.1"/>
    <property type="molecule type" value="Genomic_DNA"/>
</dbReference>
<feature type="transmembrane region" description="Helical" evidence="1">
    <location>
        <begin position="128"/>
        <end position="147"/>
    </location>
</feature>
<evidence type="ECO:0000256" key="1">
    <source>
        <dbReference type="SAM" id="Phobius"/>
    </source>
</evidence>
<proteinExistence type="predicted"/>
<protein>
    <recommendedName>
        <fullName evidence="4">GOLD domain-containing protein</fullName>
    </recommendedName>
</protein>
<reference evidence="2 3" key="1">
    <citation type="submission" date="2024-04" db="EMBL/GenBank/DDBJ databases">
        <title>Tritrichomonas musculus Genome.</title>
        <authorList>
            <person name="Alves-Ferreira E."/>
            <person name="Grigg M."/>
            <person name="Lorenzi H."/>
            <person name="Galac M."/>
        </authorList>
    </citation>
    <scope>NUCLEOTIDE SEQUENCE [LARGE SCALE GENOMIC DNA]</scope>
    <source>
        <strain evidence="2 3">EAF2021</strain>
    </source>
</reference>
<name>A0ABR2JTL0_9EUKA</name>
<organism evidence="2 3">
    <name type="scientific">Tritrichomonas musculus</name>
    <dbReference type="NCBI Taxonomy" id="1915356"/>
    <lineage>
        <taxon>Eukaryota</taxon>
        <taxon>Metamonada</taxon>
        <taxon>Parabasalia</taxon>
        <taxon>Tritrichomonadida</taxon>
        <taxon>Tritrichomonadidae</taxon>
        <taxon>Tritrichomonas</taxon>
    </lineage>
</organism>
<gene>
    <name evidence="2" type="ORF">M9Y10_004295</name>
</gene>
<keyword evidence="1" id="KW-1133">Transmembrane helix</keyword>
<keyword evidence="3" id="KW-1185">Reference proteome</keyword>
<evidence type="ECO:0008006" key="4">
    <source>
        <dbReference type="Google" id="ProtNLM"/>
    </source>
</evidence>
<keyword evidence="1" id="KW-0472">Membrane</keyword>
<evidence type="ECO:0000313" key="2">
    <source>
        <dbReference type="EMBL" id="KAK8881552.1"/>
    </source>
</evidence>